<comment type="caution">
    <text evidence="1">The sequence shown here is derived from an EMBL/GenBank/DDBJ whole genome shotgun (WGS) entry which is preliminary data.</text>
</comment>
<name>A0ACC2VNZ6_9TREE</name>
<dbReference type="EMBL" id="JASBWT010000011">
    <property type="protein sequence ID" value="KAJ9100501.1"/>
    <property type="molecule type" value="Genomic_DNA"/>
</dbReference>
<evidence type="ECO:0000313" key="1">
    <source>
        <dbReference type="EMBL" id="KAJ9100501.1"/>
    </source>
</evidence>
<reference evidence="1" key="1">
    <citation type="submission" date="2023-04" db="EMBL/GenBank/DDBJ databases">
        <title>Draft Genome sequencing of Naganishia species isolated from polar environments using Oxford Nanopore Technology.</title>
        <authorList>
            <person name="Leo P."/>
            <person name="Venkateswaran K."/>
        </authorList>
    </citation>
    <scope>NUCLEOTIDE SEQUENCE</scope>
    <source>
        <strain evidence="1">MNA-CCFEE 5423</strain>
    </source>
</reference>
<accession>A0ACC2VNZ6</accession>
<keyword evidence="2" id="KW-1185">Reference proteome</keyword>
<gene>
    <name evidence="1" type="ORF">QFC21_003540</name>
</gene>
<organism evidence="1 2">
    <name type="scientific">Naganishia friedmannii</name>
    <dbReference type="NCBI Taxonomy" id="89922"/>
    <lineage>
        <taxon>Eukaryota</taxon>
        <taxon>Fungi</taxon>
        <taxon>Dikarya</taxon>
        <taxon>Basidiomycota</taxon>
        <taxon>Agaricomycotina</taxon>
        <taxon>Tremellomycetes</taxon>
        <taxon>Filobasidiales</taxon>
        <taxon>Filobasidiaceae</taxon>
        <taxon>Naganishia</taxon>
    </lineage>
</organism>
<sequence>MSDAQVQALPSVLILGGINTVARHLAVSLCARQGGRVDGRSPLVKPVFSNADGIVIQHLRIVDKYSVQPATTYLDPEFKKCLAELPEIVEYRQLNLTIQSKVEEALQPPQAKGIEKFDYVFDLTGETRYDRPEIIHIQQTYTLPLNIAKHAASLPTALRPSAYIRLTFPFYQMNSSSPSSGYGEAFLPNPDYKKKSKGFFSGGKDKEESFSEGFGMRPDGIRGRWWHEAVRAIGAIGSGDSEEGSERLSFAVVRVGEIYGEGYCDKSQVLGRLVVGHIYQNNKEEMKFLYNPDLRMHTVHVQDVVRSLFTTAQWIAGLGQGEAARVEADRLAGVTIPSAWYRATDVERQALDTVVKRGDMSLNLVDKGRKVVVPYFNVVDEADTTQDTLARSIAALYKIKYGFHGSIVSTLVSQFQKMDFSEMVDDVNEDHMEIWQKMLEQSDPPILDTPISPYLDDHAFRSAYTSAAQHQLNVTLTDWRNSV</sequence>
<evidence type="ECO:0000313" key="2">
    <source>
        <dbReference type="Proteomes" id="UP001227268"/>
    </source>
</evidence>
<proteinExistence type="predicted"/>
<protein>
    <submittedName>
        <fullName evidence="1">Uncharacterized protein</fullName>
    </submittedName>
</protein>
<dbReference type="Proteomes" id="UP001227268">
    <property type="component" value="Unassembled WGS sequence"/>
</dbReference>